<evidence type="ECO:0000313" key="2">
    <source>
        <dbReference type="EMBL" id="KAK8843107.1"/>
    </source>
</evidence>
<reference evidence="2 3" key="1">
    <citation type="submission" date="2024-04" db="EMBL/GenBank/DDBJ databases">
        <title>Tritrichomonas musculus Genome.</title>
        <authorList>
            <person name="Alves-Ferreira E."/>
            <person name="Grigg M."/>
            <person name="Lorenzi H."/>
            <person name="Galac M."/>
        </authorList>
    </citation>
    <scope>NUCLEOTIDE SEQUENCE [LARGE SCALE GENOMIC DNA]</scope>
    <source>
        <strain evidence="2 3">EAF2021</strain>
    </source>
</reference>
<name>A0ABR2HA92_9EUKA</name>
<dbReference type="InterPro" id="IPR016130">
    <property type="entry name" value="Tyr_Pase_AS"/>
</dbReference>
<organism evidence="2 3">
    <name type="scientific">Tritrichomonas musculus</name>
    <dbReference type="NCBI Taxonomy" id="1915356"/>
    <lineage>
        <taxon>Eukaryota</taxon>
        <taxon>Metamonada</taxon>
        <taxon>Parabasalia</taxon>
        <taxon>Tritrichomonadida</taxon>
        <taxon>Tritrichomonadidae</taxon>
        <taxon>Tritrichomonas</taxon>
    </lineage>
</organism>
<sequence>MSNDPNNYATDSMLTIRKPGTVVFEAENADLSNYVRSIKYNSNIIESPESSNGKYLAGASNSPYSISHGYFSFTLHLQFNSEIEMSVSYSHPIGLEGEKIDIRSIYNFLIDENKSVCLSSNYFLEPLTEGRPKWSTIQYDTFTLPKGLHSFRVSVTKNAQTDGPNIDYITFKFSEISENQIDTQIVPENDFHTAVQFAYLQDDFQNISLYAKGVIELSRPNPIIFDTSPDNCIEYSESPDFKNSITIENLNTTQFSLFNLKLSQDIFWRIESKKTVIHHLTVTNQGPRNLFIEGVTNVRDIGGYSSSLIENGRIFQGHFLRGAKLDDITLNGKKELLRLGIKVEIDMRDDYMCKGPYVDGIEYHAIPIPSRTEPIRFEKFEDEYRKIFNLIAQANLRPIYLHCSVGADRTGIVTFILLVLCGVSYEDAARDYLFTNFSTCGARYLESEFIHWWKKLDLFDGKTKPEKAKSWILSKGLNEETVEKIREVFVEGYKNSK</sequence>
<dbReference type="Proteomes" id="UP001470230">
    <property type="component" value="Unassembled WGS sequence"/>
</dbReference>
<dbReference type="Gene3D" id="3.90.190.10">
    <property type="entry name" value="Protein tyrosine phosphatase superfamily"/>
    <property type="match status" value="1"/>
</dbReference>
<dbReference type="InterPro" id="IPR000387">
    <property type="entry name" value="Tyr_Pase_dom"/>
</dbReference>
<feature type="domain" description="Tyrosine specific protein phosphatases" evidence="1">
    <location>
        <begin position="378"/>
        <end position="430"/>
    </location>
</feature>
<dbReference type="PROSITE" id="PS50056">
    <property type="entry name" value="TYR_PHOSPHATASE_2"/>
    <property type="match status" value="1"/>
</dbReference>
<protein>
    <recommendedName>
        <fullName evidence="1">Tyrosine specific protein phosphatases domain-containing protein</fullName>
    </recommendedName>
</protein>
<evidence type="ECO:0000313" key="3">
    <source>
        <dbReference type="Proteomes" id="UP001470230"/>
    </source>
</evidence>
<dbReference type="Gene3D" id="2.60.120.260">
    <property type="entry name" value="Galactose-binding domain-like"/>
    <property type="match status" value="1"/>
</dbReference>
<evidence type="ECO:0000259" key="1">
    <source>
        <dbReference type="PROSITE" id="PS50056"/>
    </source>
</evidence>
<dbReference type="InterPro" id="IPR029021">
    <property type="entry name" value="Prot-tyrosine_phosphatase-like"/>
</dbReference>
<proteinExistence type="predicted"/>
<gene>
    <name evidence="2" type="ORF">M9Y10_025298</name>
</gene>
<keyword evidence="3" id="KW-1185">Reference proteome</keyword>
<accession>A0ABR2HA92</accession>
<dbReference type="SUPFAM" id="SSF52799">
    <property type="entry name" value="(Phosphotyrosine protein) phosphatases II"/>
    <property type="match status" value="1"/>
</dbReference>
<dbReference type="EMBL" id="JAPFFF010000036">
    <property type="protein sequence ID" value="KAK8843107.1"/>
    <property type="molecule type" value="Genomic_DNA"/>
</dbReference>
<comment type="caution">
    <text evidence="2">The sequence shown here is derived from an EMBL/GenBank/DDBJ whole genome shotgun (WGS) entry which is preliminary data.</text>
</comment>
<dbReference type="InterPro" id="IPR026893">
    <property type="entry name" value="Tyr/Ser_Pase_IphP-type"/>
</dbReference>
<dbReference type="PROSITE" id="PS00383">
    <property type="entry name" value="TYR_PHOSPHATASE_1"/>
    <property type="match status" value="1"/>
</dbReference>
<dbReference type="Pfam" id="PF13350">
    <property type="entry name" value="Y_phosphatase3"/>
    <property type="match status" value="1"/>
</dbReference>